<sequence>MRAGFKERKWPYFSASLTLFKRLHMRSRLQLAVVIALVLPHVSSLAAQNDVVWYDSATRLTWMRRDNGKDVNWREAERFCRNSRESNHSGWRLPTIGELRTLYDYNAISIGRIPKSRWHPQKPMMFHVRGNLFLTGNIWSGTKVDDFAFFFDFINGYERKDDASFYSGANAKSDRRAICVSDATKTE</sequence>
<gene>
    <name evidence="2" type="ORF">ACFQBQ_12155</name>
</gene>
<proteinExistence type="predicted"/>
<protein>
    <submittedName>
        <fullName evidence="2">DUF1566 domain-containing protein</fullName>
    </submittedName>
</protein>
<dbReference type="InterPro" id="IPR011460">
    <property type="entry name" value="Lcl_C"/>
</dbReference>
<evidence type="ECO:0000313" key="3">
    <source>
        <dbReference type="Proteomes" id="UP001596391"/>
    </source>
</evidence>
<evidence type="ECO:0000259" key="1">
    <source>
        <dbReference type="Pfam" id="PF07603"/>
    </source>
</evidence>
<dbReference type="RefSeq" id="WP_390235327.1">
    <property type="nucleotide sequence ID" value="NZ_JAGSYD010000001.1"/>
</dbReference>
<name>A0ABW1ZB07_9BACT</name>
<evidence type="ECO:0000313" key="2">
    <source>
        <dbReference type="EMBL" id="MFC6646324.1"/>
    </source>
</evidence>
<organism evidence="2 3">
    <name type="scientific">Granulicella cerasi</name>
    <dbReference type="NCBI Taxonomy" id="741063"/>
    <lineage>
        <taxon>Bacteria</taxon>
        <taxon>Pseudomonadati</taxon>
        <taxon>Acidobacteriota</taxon>
        <taxon>Terriglobia</taxon>
        <taxon>Terriglobales</taxon>
        <taxon>Acidobacteriaceae</taxon>
        <taxon>Granulicella</taxon>
    </lineage>
</organism>
<dbReference type="Pfam" id="PF07603">
    <property type="entry name" value="Lcl_C"/>
    <property type="match status" value="1"/>
</dbReference>
<feature type="domain" description="Lcl C-terminal" evidence="1">
    <location>
        <begin position="54"/>
        <end position="161"/>
    </location>
</feature>
<accession>A0ABW1ZB07</accession>
<reference evidence="3" key="1">
    <citation type="journal article" date="2019" name="Int. J. Syst. Evol. Microbiol.">
        <title>The Global Catalogue of Microorganisms (GCM) 10K type strain sequencing project: providing services to taxonomists for standard genome sequencing and annotation.</title>
        <authorList>
            <consortium name="The Broad Institute Genomics Platform"/>
            <consortium name="The Broad Institute Genome Sequencing Center for Infectious Disease"/>
            <person name="Wu L."/>
            <person name="Ma J."/>
        </authorList>
    </citation>
    <scope>NUCLEOTIDE SEQUENCE [LARGE SCALE GENOMIC DNA]</scope>
    <source>
        <strain evidence="3">CGMCC 1.16026</strain>
    </source>
</reference>
<keyword evidence="3" id="KW-1185">Reference proteome</keyword>
<dbReference type="EMBL" id="JBHSWI010000001">
    <property type="protein sequence ID" value="MFC6646324.1"/>
    <property type="molecule type" value="Genomic_DNA"/>
</dbReference>
<comment type="caution">
    <text evidence="2">The sequence shown here is derived from an EMBL/GenBank/DDBJ whole genome shotgun (WGS) entry which is preliminary data.</text>
</comment>
<dbReference type="Proteomes" id="UP001596391">
    <property type="component" value="Unassembled WGS sequence"/>
</dbReference>